<dbReference type="EMBL" id="LR796530">
    <property type="protein sequence ID" value="CAB4149596.1"/>
    <property type="molecule type" value="Genomic_DNA"/>
</dbReference>
<organism evidence="4">
    <name type="scientific">uncultured Caudovirales phage</name>
    <dbReference type="NCBI Taxonomy" id="2100421"/>
    <lineage>
        <taxon>Viruses</taxon>
        <taxon>Duplodnaviria</taxon>
        <taxon>Heunggongvirae</taxon>
        <taxon>Uroviricota</taxon>
        <taxon>Caudoviricetes</taxon>
        <taxon>Peduoviridae</taxon>
        <taxon>Maltschvirus</taxon>
        <taxon>Maltschvirus maltsch</taxon>
    </lineage>
</organism>
<evidence type="ECO:0000256" key="1">
    <source>
        <dbReference type="ARBA" id="ARBA00022801"/>
    </source>
</evidence>
<evidence type="ECO:0000313" key="4">
    <source>
        <dbReference type="EMBL" id="CAB4149596.1"/>
    </source>
</evidence>
<name>A0A6J5MWU6_9CAUD</name>
<keyword evidence="1" id="KW-0378">Hydrolase</keyword>
<dbReference type="Pfam" id="PF06737">
    <property type="entry name" value="Transglycosylas"/>
    <property type="match status" value="1"/>
</dbReference>
<feature type="domain" description="Resuscitation-promoting factor core lysozyme-like" evidence="3">
    <location>
        <begin position="86"/>
        <end position="143"/>
    </location>
</feature>
<sequence>MGVPSVSLKGQIDTRSNLHGLENRGTYQNHSRPSVGSLSDLVTAYRSRENLKRIMALALLAVLSVPAHASAASNSHAKYHGVLPDAYYDQLARCETGGNWQHSTKSYTGGLGIHRQTWRNWSDTSSAKGRSPIEQVKVADAIAFKSHINPDGRKVWRVGPWGWGCLKGQKHLQKFICQSRHKDVQRWKRNC</sequence>
<proteinExistence type="predicted"/>
<dbReference type="SUPFAM" id="SSF53955">
    <property type="entry name" value="Lysozyme-like"/>
    <property type="match status" value="1"/>
</dbReference>
<dbReference type="InterPro" id="IPR010618">
    <property type="entry name" value="RPF"/>
</dbReference>
<reference evidence="4" key="1">
    <citation type="submission" date="2020-04" db="EMBL/GenBank/DDBJ databases">
        <authorList>
            <person name="Chiriac C."/>
            <person name="Salcher M."/>
            <person name="Ghai R."/>
            <person name="Kavagutti S V."/>
        </authorList>
    </citation>
    <scope>NUCLEOTIDE SEQUENCE</scope>
</reference>
<feature type="compositionally biased region" description="Polar residues" evidence="2">
    <location>
        <begin position="25"/>
        <end position="35"/>
    </location>
</feature>
<gene>
    <name evidence="4" type="ORF">UFOVP556_11</name>
</gene>
<accession>A0A6J5MWU6</accession>
<dbReference type="InterPro" id="IPR023346">
    <property type="entry name" value="Lysozyme-like_dom_sf"/>
</dbReference>
<evidence type="ECO:0000259" key="3">
    <source>
        <dbReference type="Pfam" id="PF06737"/>
    </source>
</evidence>
<protein>
    <submittedName>
        <fullName evidence="4">Transglycosylase-like</fullName>
    </submittedName>
</protein>
<dbReference type="Gene3D" id="1.10.530.10">
    <property type="match status" value="1"/>
</dbReference>
<feature type="region of interest" description="Disordered" evidence="2">
    <location>
        <begin position="1"/>
        <end position="35"/>
    </location>
</feature>
<evidence type="ECO:0000256" key="2">
    <source>
        <dbReference type="SAM" id="MobiDB-lite"/>
    </source>
</evidence>
<dbReference type="GO" id="GO:0016787">
    <property type="term" value="F:hydrolase activity"/>
    <property type="evidence" value="ECO:0007669"/>
    <property type="project" value="UniProtKB-KW"/>
</dbReference>